<comment type="caution">
    <text evidence="1">The sequence shown here is derived from an EMBL/GenBank/DDBJ whole genome shotgun (WGS) entry which is preliminary data.</text>
</comment>
<dbReference type="EMBL" id="JACHIJ010000006">
    <property type="protein sequence ID" value="MBB5054227.1"/>
    <property type="molecule type" value="Genomic_DNA"/>
</dbReference>
<dbReference type="Proteomes" id="UP000521227">
    <property type="component" value="Unassembled WGS sequence"/>
</dbReference>
<reference evidence="1 2" key="1">
    <citation type="submission" date="2020-08" db="EMBL/GenBank/DDBJ databases">
        <title>Genomic Encyclopedia of Type Strains, Phase IV (KMG-IV): sequencing the most valuable type-strain genomes for metagenomic binning, comparative biology and taxonomic classification.</title>
        <authorList>
            <person name="Goeker M."/>
        </authorList>
    </citation>
    <scope>NUCLEOTIDE SEQUENCE [LARGE SCALE GENOMIC DNA]</scope>
    <source>
        <strain evidence="1 2">DSM 17498</strain>
    </source>
</reference>
<dbReference type="RefSeq" id="WP_184088177.1">
    <property type="nucleotide sequence ID" value="NZ_JACHIJ010000006.1"/>
</dbReference>
<sequence length="495" mass="55378">MKKPIRFLVHGYGTYAIIYRHIIDLAKTDAPDVEWSMILPTSHHIEPLSEVLSAGNLLCLEHAQRRKVSKVTDFSALKDYPDSIYADIEVEKKIFKHRPADQQVARALEVYQIYKSFVLRIKPTHIVMSHVETFDGKALVAIAKELGIPVMVPSDLRNLGGISFTSDVLETLPVYRKAGPETIAQALRFLDEFRQSGVPAFRPSGFAVPGEGPLPHYQKSAPQRLLGFLKRTLDNPGLFEPALLATSIKYAFPRSREAIRKFRGYRNGRVYDIGTLAELPEKFIYYPLQTSPESSINTPAPYFIDQMRAIDAIRFAMASDCTLVVKEHWASVGIRPPSFYAELRRRAGVRIAHFGVPSLELIKRAQLTISVTGTAVFEAFLLGRPSLALGGCFIAEYLGGVCSIDEMPKRIQHAIDNPAADDAIVKALAEIYSVRYECVFRPADEPGYHGNRPENIKRLLHSILRHVERLERFEEGSAEMADGALAAGRLLRGTH</sequence>
<evidence type="ECO:0000313" key="2">
    <source>
        <dbReference type="Proteomes" id="UP000521227"/>
    </source>
</evidence>
<dbReference type="AlphaFoldDB" id="A0A840N6M0"/>
<organism evidence="1 2">
    <name type="scientific">Afipia massiliensis</name>
    <dbReference type="NCBI Taxonomy" id="211460"/>
    <lineage>
        <taxon>Bacteria</taxon>
        <taxon>Pseudomonadati</taxon>
        <taxon>Pseudomonadota</taxon>
        <taxon>Alphaproteobacteria</taxon>
        <taxon>Hyphomicrobiales</taxon>
        <taxon>Nitrobacteraceae</taxon>
        <taxon>Afipia</taxon>
    </lineage>
</organism>
<proteinExistence type="predicted"/>
<gene>
    <name evidence="1" type="ORF">HNQ36_004229</name>
</gene>
<name>A0A840N6M0_9BRAD</name>
<accession>A0A840N6M0</accession>
<evidence type="ECO:0000313" key="1">
    <source>
        <dbReference type="EMBL" id="MBB5054227.1"/>
    </source>
</evidence>
<protein>
    <recommendedName>
        <fullName evidence="3">Capsule polysaccharide biosynthesis protein</fullName>
    </recommendedName>
</protein>
<evidence type="ECO:0008006" key="3">
    <source>
        <dbReference type="Google" id="ProtNLM"/>
    </source>
</evidence>
<dbReference type="SUPFAM" id="SSF53756">
    <property type="entry name" value="UDP-Glycosyltransferase/glycogen phosphorylase"/>
    <property type="match status" value="1"/>
</dbReference>